<evidence type="ECO:0000256" key="3">
    <source>
        <dbReference type="ARBA" id="ARBA00022679"/>
    </source>
</evidence>
<sequence length="409" mass="46607">MEVTAALKSQSNYIDRICASIVTKLLDRLQFAHIDLHDNGQHSSFGDTNSDLSVSITVHNPGFYRRIVTGGSIEASLSYIDADWSCSDLSALMQIFVRNEKVLDQLESRFAWLTALKHKLFHRSNSNSVKGSKKNILAHYDLGNDLYASFLDPRMQYSSAVFPSKTMSLEDAQYAKLEKICQQLQLKPGEHLLEIGSGWGGLAIHAAKHYGVQVTTTTISEAQHQWANAEISAQGLQEQITLLKKDYRELEGEYDKLVSIEMIEAVGFEHLDQFFKVCQRHLKPNGLMFLQSITINDQRFDSYRKSVDFIQRYIFPGGCLPSISVLCQQYAKNTDMVVQSIDDIGQDYALTLEHWQQRFNAKQSELQNHGFDQRFSRLWNFYFSYCIGGFKERAISTVHILAAKPDYRA</sequence>
<dbReference type="GO" id="GO:0008610">
    <property type="term" value="P:lipid biosynthetic process"/>
    <property type="evidence" value="ECO:0007669"/>
    <property type="project" value="InterPro"/>
</dbReference>
<accession>A0A420E9F2</accession>
<keyword evidence="3 7" id="KW-0808">Transferase</keyword>
<organism evidence="7 8">
    <name type="scientific">Alginatibacterium sediminis</name>
    <dbReference type="NCBI Taxonomy" id="2164068"/>
    <lineage>
        <taxon>Bacteria</taxon>
        <taxon>Pseudomonadati</taxon>
        <taxon>Pseudomonadota</taxon>
        <taxon>Gammaproteobacteria</taxon>
        <taxon>Alteromonadales</taxon>
        <taxon>Alteromonadaceae</taxon>
        <taxon>Alginatibacterium</taxon>
    </lineage>
</organism>
<protein>
    <submittedName>
        <fullName evidence="7">Class I SAM-dependent methyltransferase</fullName>
    </submittedName>
</protein>
<dbReference type="PANTHER" id="PTHR43667">
    <property type="entry name" value="CYCLOPROPANE-FATTY-ACYL-PHOSPHOLIPID SYNTHASE"/>
    <property type="match status" value="1"/>
</dbReference>
<evidence type="ECO:0000256" key="4">
    <source>
        <dbReference type="ARBA" id="ARBA00022691"/>
    </source>
</evidence>
<dbReference type="GO" id="GO:0032259">
    <property type="term" value="P:methylation"/>
    <property type="evidence" value="ECO:0007669"/>
    <property type="project" value="UniProtKB-KW"/>
</dbReference>
<dbReference type="Proteomes" id="UP000286482">
    <property type="component" value="Unassembled WGS sequence"/>
</dbReference>
<evidence type="ECO:0000313" key="7">
    <source>
        <dbReference type="EMBL" id="RKF15712.1"/>
    </source>
</evidence>
<evidence type="ECO:0000256" key="2">
    <source>
        <dbReference type="ARBA" id="ARBA00022603"/>
    </source>
</evidence>
<evidence type="ECO:0000256" key="5">
    <source>
        <dbReference type="ARBA" id="ARBA00023098"/>
    </source>
</evidence>
<dbReference type="OrthoDB" id="9782855at2"/>
<feature type="active site" evidence="6">
    <location>
        <position position="386"/>
    </location>
</feature>
<dbReference type="SUPFAM" id="SSF53335">
    <property type="entry name" value="S-adenosyl-L-methionine-dependent methyltransferases"/>
    <property type="match status" value="1"/>
</dbReference>
<dbReference type="Pfam" id="PF02353">
    <property type="entry name" value="CMAS"/>
    <property type="match status" value="1"/>
</dbReference>
<dbReference type="RefSeq" id="WP_120355798.1">
    <property type="nucleotide sequence ID" value="NZ_RAQO01000008.1"/>
</dbReference>
<name>A0A420E9F2_9ALTE</name>
<comment type="caution">
    <text evidence="7">The sequence shown here is derived from an EMBL/GenBank/DDBJ whole genome shotgun (WGS) entry which is preliminary data.</text>
</comment>
<dbReference type="InterPro" id="IPR003333">
    <property type="entry name" value="CMAS"/>
</dbReference>
<evidence type="ECO:0000313" key="8">
    <source>
        <dbReference type="Proteomes" id="UP000286482"/>
    </source>
</evidence>
<evidence type="ECO:0000256" key="1">
    <source>
        <dbReference type="ARBA" id="ARBA00010815"/>
    </source>
</evidence>
<dbReference type="PANTHER" id="PTHR43667:SF2">
    <property type="entry name" value="FATTY ACID C-METHYL TRANSFERASE"/>
    <property type="match status" value="1"/>
</dbReference>
<dbReference type="GO" id="GO:0008168">
    <property type="term" value="F:methyltransferase activity"/>
    <property type="evidence" value="ECO:0007669"/>
    <property type="project" value="UniProtKB-KW"/>
</dbReference>
<dbReference type="Gene3D" id="3.40.50.150">
    <property type="entry name" value="Vaccinia Virus protein VP39"/>
    <property type="match status" value="1"/>
</dbReference>
<keyword evidence="2 7" id="KW-0489">Methyltransferase</keyword>
<dbReference type="AlphaFoldDB" id="A0A420E9F2"/>
<dbReference type="EMBL" id="RAQO01000008">
    <property type="protein sequence ID" value="RKF15712.1"/>
    <property type="molecule type" value="Genomic_DNA"/>
</dbReference>
<proteinExistence type="inferred from homology"/>
<keyword evidence="4" id="KW-0949">S-adenosyl-L-methionine</keyword>
<comment type="similarity">
    <text evidence="1">Belongs to the CFA/CMAS family.</text>
</comment>
<gene>
    <name evidence="7" type="ORF">DBZ36_15130</name>
</gene>
<evidence type="ECO:0000256" key="6">
    <source>
        <dbReference type="PIRSR" id="PIRSR003085-1"/>
    </source>
</evidence>
<dbReference type="InterPro" id="IPR050723">
    <property type="entry name" value="CFA/CMAS"/>
</dbReference>
<dbReference type="InterPro" id="IPR029063">
    <property type="entry name" value="SAM-dependent_MTases_sf"/>
</dbReference>
<reference evidence="7 8" key="1">
    <citation type="submission" date="2018-09" db="EMBL/GenBank/DDBJ databases">
        <authorList>
            <person name="Wang Z."/>
        </authorList>
    </citation>
    <scope>NUCLEOTIDE SEQUENCE [LARGE SCALE GENOMIC DNA]</scope>
    <source>
        <strain evidence="7 8">ALS 81</strain>
    </source>
</reference>
<dbReference type="PIRSF" id="PIRSF003085">
    <property type="entry name" value="CMAS"/>
    <property type="match status" value="1"/>
</dbReference>
<dbReference type="CDD" id="cd02440">
    <property type="entry name" value="AdoMet_MTases"/>
    <property type="match status" value="1"/>
</dbReference>
<keyword evidence="8" id="KW-1185">Reference proteome</keyword>
<keyword evidence="5" id="KW-0443">Lipid metabolism</keyword>